<keyword evidence="4 10" id="KW-0732">Signal</keyword>
<dbReference type="GO" id="GO:0020037">
    <property type="term" value="F:heme binding"/>
    <property type="evidence" value="ECO:0007669"/>
    <property type="project" value="InterPro"/>
</dbReference>
<feature type="binding site" description="covalent" evidence="8">
    <location>
        <position position="226"/>
    </location>
    <ligand>
        <name>heme c</name>
        <dbReference type="ChEBI" id="CHEBI:61717"/>
        <label>2</label>
    </ligand>
</feature>
<feature type="binding site" description="covalent" evidence="8">
    <location>
        <position position="76"/>
    </location>
    <ligand>
        <name>heme c</name>
        <dbReference type="ChEBI" id="CHEBI:61717"/>
        <label>1</label>
    </ligand>
</feature>
<evidence type="ECO:0000256" key="1">
    <source>
        <dbReference type="ARBA" id="ARBA00004418"/>
    </source>
</evidence>
<dbReference type="GeneID" id="58894883"/>
<dbReference type="GO" id="GO:0046872">
    <property type="term" value="F:metal ion binding"/>
    <property type="evidence" value="ECO:0007669"/>
    <property type="project" value="UniProtKB-KW"/>
</dbReference>
<evidence type="ECO:0000256" key="3">
    <source>
        <dbReference type="ARBA" id="ARBA00022723"/>
    </source>
</evidence>
<dbReference type="InterPro" id="IPR026259">
    <property type="entry name" value="MauG/Cytc_peroxidase"/>
</dbReference>
<feature type="domain" description="Cytochrome c" evidence="11">
    <location>
        <begin position="209"/>
        <end position="322"/>
    </location>
</feature>
<keyword evidence="7 9" id="KW-0408">Iron</keyword>
<feature type="binding site" description="axial binding residue" evidence="9">
    <location>
        <position position="80"/>
    </location>
    <ligand>
        <name>heme c</name>
        <dbReference type="ChEBI" id="CHEBI:61717"/>
        <label>1</label>
    </ligand>
    <ligandPart>
        <name>Fe</name>
        <dbReference type="ChEBI" id="CHEBI:18248"/>
    </ligandPart>
</feature>
<evidence type="ECO:0000256" key="9">
    <source>
        <dbReference type="PIRSR" id="PIRSR000294-2"/>
    </source>
</evidence>
<dbReference type="AlphaFoldDB" id="D0I983"/>
<evidence type="ECO:0000256" key="2">
    <source>
        <dbReference type="ARBA" id="ARBA00022617"/>
    </source>
</evidence>
<dbReference type="GO" id="GO:0009055">
    <property type="term" value="F:electron transfer activity"/>
    <property type="evidence" value="ECO:0007669"/>
    <property type="project" value="InterPro"/>
</dbReference>
<dbReference type="Pfam" id="PF03150">
    <property type="entry name" value="CCP_MauG"/>
    <property type="match status" value="1"/>
</dbReference>
<feature type="binding site" description="axial binding residue" evidence="9">
    <location>
        <position position="227"/>
    </location>
    <ligand>
        <name>heme c</name>
        <dbReference type="ChEBI" id="CHEBI:61717"/>
        <label>2</label>
    </ligand>
    <ligandPart>
        <name>Fe</name>
        <dbReference type="ChEBI" id="CHEBI:18248"/>
    </ligandPart>
</feature>
<organism evidence="12 13">
    <name type="scientific">Grimontia hollisae CIP 101886</name>
    <dbReference type="NCBI Taxonomy" id="675812"/>
    <lineage>
        <taxon>Bacteria</taxon>
        <taxon>Pseudomonadati</taxon>
        <taxon>Pseudomonadota</taxon>
        <taxon>Gammaproteobacteria</taxon>
        <taxon>Vibrionales</taxon>
        <taxon>Vibrionaceae</taxon>
        <taxon>Grimontia</taxon>
    </lineage>
</organism>
<keyword evidence="12" id="KW-0575">Peroxidase</keyword>
<evidence type="ECO:0000256" key="10">
    <source>
        <dbReference type="SAM" id="SignalP"/>
    </source>
</evidence>
<comment type="caution">
    <text evidence="12">The sequence shown here is derived from an EMBL/GenBank/DDBJ whole genome shotgun (WGS) entry which is preliminary data.</text>
</comment>
<evidence type="ECO:0000313" key="13">
    <source>
        <dbReference type="Proteomes" id="UP000003604"/>
    </source>
</evidence>
<evidence type="ECO:0000256" key="6">
    <source>
        <dbReference type="ARBA" id="ARBA00023002"/>
    </source>
</evidence>
<dbReference type="RefSeq" id="WP_005504832.1">
    <property type="nucleotide sequence ID" value="NZ_ADAQ01000012.1"/>
</dbReference>
<evidence type="ECO:0000256" key="7">
    <source>
        <dbReference type="ARBA" id="ARBA00023004"/>
    </source>
</evidence>
<comment type="PTM">
    <text evidence="8">Binds 2 heme groups per subunit.</text>
</comment>
<keyword evidence="2 8" id="KW-0349">Heme</keyword>
<dbReference type="EMBL" id="ADAQ01000012">
    <property type="protein sequence ID" value="EEY71998.1"/>
    <property type="molecule type" value="Genomic_DNA"/>
</dbReference>
<evidence type="ECO:0000256" key="5">
    <source>
        <dbReference type="ARBA" id="ARBA00022764"/>
    </source>
</evidence>
<dbReference type="Proteomes" id="UP000003604">
    <property type="component" value="Unassembled WGS sequence"/>
</dbReference>
<gene>
    <name evidence="12" type="ORF">VHA_002420</name>
</gene>
<feature type="signal peptide" evidence="10">
    <location>
        <begin position="1"/>
        <end position="26"/>
    </location>
</feature>
<dbReference type="EC" id="1.11.1.5" evidence="12"/>
<dbReference type="InterPro" id="IPR009056">
    <property type="entry name" value="Cyt_c-like_dom"/>
</dbReference>
<keyword evidence="13" id="KW-1185">Reference proteome</keyword>
<feature type="chain" id="PRO_5003008983" evidence="10">
    <location>
        <begin position="27"/>
        <end position="330"/>
    </location>
</feature>
<comment type="cofactor">
    <cofactor evidence="8">
        <name>heme</name>
        <dbReference type="ChEBI" id="CHEBI:30413"/>
    </cofactor>
    <text evidence="8">Binds 2 heme groups.</text>
</comment>
<dbReference type="PANTHER" id="PTHR30600">
    <property type="entry name" value="CYTOCHROME C PEROXIDASE-RELATED"/>
    <property type="match status" value="1"/>
</dbReference>
<evidence type="ECO:0000256" key="8">
    <source>
        <dbReference type="PIRSR" id="PIRSR000294-1"/>
    </source>
</evidence>
<sequence>MTQSRTTRIQALIMLSVALASCLSSASEAQRELALKVFGTMPDRMPGSEDDTPEQIALGKALYFETALSVNDSQSCNSCHDLNVTGTGTEPRSVSVGALGETGTRNSLTTWNAGFQFVQFWDGRAKTLSEQARSPILNPAEMALTSEQEAVENLSEKKYQPLFAKAFPNKDLPLTFENITLALAAFQRTLITQDRFDEWLLGNDNALDEREIRGMERFVRVGCNACHNGPLMGGQLFMKMGLVNPYPNREDKGRAFVTGNSADNFIFKVPTLRHVAQTAPYFHDGAVFSLEQAVKDTAWHQLGTKLSEQDVTDISAFLRALDNTRELNSP</sequence>
<feature type="binding site" description="covalent" evidence="8">
    <location>
        <position position="223"/>
    </location>
    <ligand>
        <name>heme c</name>
        <dbReference type="ChEBI" id="CHEBI:61717"/>
        <label>2</label>
    </ligand>
</feature>
<feature type="binding site" description="covalent" evidence="8">
    <location>
        <position position="79"/>
    </location>
    <ligand>
        <name>heme c</name>
        <dbReference type="ChEBI" id="CHEBI:61717"/>
        <label>1</label>
    </ligand>
</feature>
<dbReference type="Gene3D" id="1.10.760.10">
    <property type="entry name" value="Cytochrome c-like domain"/>
    <property type="match status" value="2"/>
</dbReference>
<comment type="subcellular location">
    <subcellularLocation>
        <location evidence="1">Periplasm</location>
    </subcellularLocation>
</comment>
<dbReference type="PROSITE" id="PS51007">
    <property type="entry name" value="CYTC"/>
    <property type="match status" value="1"/>
</dbReference>
<name>D0I983_GRIHO</name>
<dbReference type="InterPro" id="IPR036909">
    <property type="entry name" value="Cyt_c-like_dom_sf"/>
</dbReference>
<proteinExistence type="predicted"/>
<dbReference type="GO" id="GO:0004130">
    <property type="term" value="F:cytochrome-c peroxidase activity"/>
    <property type="evidence" value="ECO:0007669"/>
    <property type="project" value="UniProtKB-EC"/>
</dbReference>
<protein>
    <submittedName>
        <fullName evidence="12">Cytochrome c551 peroxidase</fullName>
        <ecNumber evidence="12">1.11.1.5</ecNumber>
    </submittedName>
</protein>
<dbReference type="PROSITE" id="PS51257">
    <property type="entry name" value="PROKAR_LIPOPROTEIN"/>
    <property type="match status" value="1"/>
</dbReference>
<evidence type="ECO:0000259" key="11">
    <source>
        <dbReference type="PROSITE" id="PS51007"/>
    </source>
</evidence>
<dbReference type="PANTHER" id="PTHR30600:SF7">
    <property type="entry name" value="CYTOCHROME C PEROXIDASE-RELATED"/>
    <property type="match status" value="1"/>
</dbReference>
<dbReference type="PIRSF" id="PIRSF000294">
    <property type="entry name" value="Cytochrome-c_peroxidase"/>
    <property type="match status" value="1"/>
</dbReference>
<dbReference type="eggNOG" id="COG1858">
    <property type="taxonomic scope" value="Bacteria"/>
</dbReference>
<reference evidence="12 13" key="1">
    <citation type="submission" date="2009-10" db="EMBL/GenBank/DDBJ databases">
        <authorList>
            <consortium name="Los Alamos National Laboratory (LANL)"/>
            <consortium name="National Microbial Pathogen Data Resource (NMPDR)"/>
            <person name="Saunders E.H."/>
            <person name="Munk A.C."/>
            <person name="Tapia R."/>
            <person name="Green L."/>
            <person name="Rogers Y."/>
            <person name="Detter J.C."/>
            <person name="Bruce D."/>
            <person name="Brettin T.S."/>
            <person name="Colwell R.R."/>
            <person name="Huq A."/>
            <person name="Grim C.J."/>
            <person name="Hasan N.A."/>
            <person name="Bartels D."/>
            <person name="Vonstein V."/>
        </authorList>
    </citation>
    <scope>NUCLEOTIDE SEQUENCE [LARGE SCALE GENOMIC DNA]</scope>
    <source>
        <strain evidence="12 13">CIP 101886</strain>
    </source>
</reference>
<keyword evidence="3 9" id="KW-0479">Metal-binding</keyword>
<evidence type="ECO:0000256" key="4">
    <source>
        <dbReference type="ARBA" id="ARBA00022729"/>
    </source>
</evidence>
<evidence type="ECO:0000313" key="12">
    <source>
        <dbReference type="EMBL" id="EEY71998.1"/>
    </source>
</evidence>
<keyword evidence="6 12" id="KW-0560">Oxidoreductase</keyword>
<dbReference type="InterPro" id="IPR004852">
    <property type="entry name" value="Di-haem_cyt_c_peroxidsae"/>
</dbReference>
<accession>D0I983</accession>
<dbReference type="GO" id="GO:0042597">
    <property type="term" value="C:periplasmic space"/>
    <property type="evidence" value="ECO:0007669"/>
    <property type="project" value="UniProtKB-SubCell"/>
</dbReference>
<keyword evidence="5" id="KW-0574">Periplasm</keyword>
<dbReference type="SUPFAM" id="SSF46626">
    <property type="entry name" value="Cytochrome c"/>
    <property type="match status" value="2"/>
</dbReference>
<dbReference type="InterPro" id="IPR051395">
    <property type="entry name" value="Cytochrome_c_Peroxidase/MauG"/>
</dbReference>